<keyword evidence="1" id="KW-0805">Transcription regulation</keyword>
<dbReference type="Pfam" id="PF03514">
    <property type="entry name" value="GRAS"/>
    <property type="match status" value="1"/>
</dbReference>
<proteinExistence type="inferred from homology"/>
<dbReference type="EMBL" id="AUSU01006013">
    <property type="protein sequence ID" value="EPS62626.1"/>
    <property type="molecule type" value="Genomic_DNA"/>
</dbReference>
<keyword evidence="5" id="KW-1185">Reference proteome</keyword>
<dbReference type="PROSITE" id="PS50985">
    <property type="entry name" value="GRAS"/>
    <property type="match status" value="1"/>
</dbReference>
<dbReference type="OrthoDB" id="757063at2759"/>
<keyword evidence="2" id="KW-0804">Transcription</keyword>
<feature type="region of interest" description="SAW" evidence="3">
    <location>
        <begin position="307"/>
        <end position="376"/>
    </location>
</feature>
<comment type="caution">
    <text evidence="4">The sequence shown here is derived from an EMBL/GenBank/DDBJ whole genome shotgun (WGS) entry which is preliminary data.</text>
</comment>
<evidence type="ECO:0000256" key="3">
    <source>
        <dbReference type="PROSITE-ProRule" id="PRU01191"/>
    </source>
</evidence>
<evidence type="ECO:0000256" key="1">
    <source>
        <dbReference type="ARBA" id="ARBA00023015"/>
    </source>
</evidence>
<evidence type="ECO:0000313" key="4">
    <source>
        <dbReference type="EMBL" id="EPS62626.1"/>
    </source>
</evidence>
<comment type="similarity">
    <text evidence="3">Belongs to the GRAS family.</text>
</comment>
<feature type="region of interest" description="Leucine repeat II (LRII)" evidence="3">
    <location>
        <begin position="167"/>
        <end position="199"/>
    </location>
</feature>
<evidence type="ECO:0000313" key="5">
    <source>
        <dbReference type="Proteomes" id="UP000015453"/>
    </source>
</evidence>
<feature type="short sequence motif" description="VHIID" evidence="3">
    <location>
        <begin position="121"/>
        <end position="125"/>
    </location>
</feature>
<comment type="caution">
    <text evidence="3">Lacks conserved residue(s) required for the propagation of feature annotation.</text>
</comment>
<reference evidence="4 5" key="1">
    <citation type="journal article" date="2013" name="BMC Genomics">
        <title>The miniature genome of a carnivorous plant Genlisea aurea contains a low number of genes and short non-coding sequences.</title>
        <authorList>
            <person name="Leushkin E.V."/>
            <person name="Sutormin R.A."/>
            <person name="Nabieva E.R."/>
            <person name="Penin A.A."/>
            <person name="Kondrashov A.S."/>
            <person name="Logacheva M.D."/>
        </authorList>
    </citation>
    <scope>NUCLEOTIDE SEQUENCE [LARGE SCALE GENOMIC DNA]</scope>
</reference>
<dbReference type="Proteomes" id="UP000015453">
    <property type="component" value="Unassembled WGS sequence"/>
</dbReference>
<dbReference type="PANTHER" id="PTHR31636">
    <property type="entry name" value="OSJNBA0084A10.13 PROTEIN-RELATED"/>
    <property type="match status" value="1"/>
</dbReference>
<dbReference type="AlphaFoldDB" id="S8CDQ5"/>
<feature type="non-terminal residue" evidence="4">
    <location>
        <position position="1"/>
    </location>
</feature>
<evidence type="ECO:0000256" key="2">
    <source>
        <dbReference type="ARBA" id="ARBA00023163"/>
    </source>
</evidence>
<gene>
    <name evidence="4" type="ORF">M569_12163</name>
</gene>
<sequence length="379" mass="40895">DVDSAGLRLFGLLLRSAECVAVGNVDEAAELLPEMVELSSPFGSSAQRVGAYFTEAISARIIASYLGGEGGGGGGGGLIRFHHQKVLSALQTYNSLTPLIKFSHFTANQAIQIAVDGSDRVHVIDLDIMQGLQWPGFFQILASKPRRRQLKSFRLTALGPSGDVLDSTGRRLAEFAAALNIPFEFAGVEGKLGNIKDLEGKLELKSGGEETLVIHWMQHSFYDVIGDESNALKLLKLMKPKIITIVEQDLRCCCCCSGDDFLNRFVDALHYYSAIFDALGDGAEAESTERHTVERQLLGYEIRNILGLGGAKEALGKEKMMGVSGFRAVSLAGNPAAQGSLLLGMLPSEGYTMVEEDGCLRLGWKDLSLLTASAWETCD</sequence>
<accession>S8CDQ5</accession>
<organism evidence="4 5">
    <name type="scientific">Genlisea aurea</name>
    <dbReference type="NCBI Taxonomy" id="192259"/>
    <lineage>
        <taxon>Eukaryota</taxon>
        <taxon>Viridiplantae</taxon>
        <taxon>Streptophyta</taxon>
        <taxon>Embryophyta</taxon>
        <taxon>Tracheophyta</taxon>
        <taxon>Spermatophyta</taxon>
        <taxon>Magnoliopsida</taxon>
        <taxon>eudicotyledons</taxon>
        <taxon>Gunneridae</taxon>
        <taxon>Pentapetalae</taxon>
        <taxon>asterids</taxon>
        <taxon>lamiids</taxon>
        <taxon>Lamiales</taxon>
        <taxon>Lentibulariaceae</taxon>
        <taxon>Genlisea</taxon>
    </lineage>
</organism>
<protein>
    <submittedName>
        <fullName evidence="4">Scarecrow-like protein 23</fullName>
    </submittedName>
</protein>
<name>S8CDQ5_9LAMI</name>
<dbReference type="InterPro" id="IPR005202">
    <property type="entry name" value="TF_GRAS"/>
</dbReference>